<dbReference type="InterPro" id="IPR037523">
    <property type="entry name" value="VOC_core"/>
</dbReference>
<name>A0ABV1K4U1_9PSEU</name>
<proteinExistence type="predicted"/>
<accession>A0ABV1K4U1</accession>
<feature type="domain" description="VOC" evidence="1">
    <location>
        <begin position="5"/>
        <end position="126"/>
    </location>
</feature>
<evidence type="ECO:0000259" key="1">
    <source>
        <dbReference type="PROSITE" id="PS51819"/>
    </source>
</evidence>
<dbReference type="PROSITE" id="PS51819">
    <property type="entry name" value="VOC"/>
    <property type="match status" value="1"/>
</dbReference>
<dbReference type="Pfam" id="PF00903">
    <property type="entry name" value="Glyoxalase"/>
    <property type="match status" value="1"/>
</dbReference>
<dbReference type="SUPFAM" id="SSF54593">
    <property type="entry name" value="Glyoxalase/Bleomycin resistance protein/Dihydroxybiphenyl dioxygenase"/>
    <property type="match status" value="1"/>
</dbReference>
<comment type="caution">
    <text evidence="2">The sequence shown here is derived from an EMBL/GenBank/DDBJ whole genome shotgun (WGS) entry which is preliminary data.</text>
</comment>
<protein>
    <submittedName>
        <fullName evidence="2">VOC family protein</fullName>
    </submittedName>
</protein>
<dbReference type="Gene3D" id="3.10.180.10">
    <property type="entry name" value="2,3-Dihydroxybiphenyl 1,2-Dioxygenase, domain 1"/>
    <property type="match status" value="1"/>
</dbReference>
<dbReference type="EMBL" id="JBEDNQ010000001">
    <property type="protein sequence ID" value="MEQ3549460.1"/>
    <property type="molecule type" value="Genomic_DNA"/>
</dbReference>
<keyword evidence="3" id="KW-1185">Reference proteome</keyword>
<dbReference type="RefSeq" id="WP_349296533.1">
    <property type="nucleotide sequence ID" value="NZ_JBEDNQ010000001.1"/>
</dbReference>
<dbReference type="InterPro" id="IPR029068">
    <property type="entry name" value="Glyas_Bleomycin-R_OHBP_Dase"/>
</dbReference>
<dbReference type="PANTHER" id="PTHR43279:SF1">
    <property type="entry name" value="CATECHOL-2,3-DIOXYGENASE"/>
    <property type="match status" value="1"/>
</dbReference>
<organism evidence="2 3">
    <name type="scientific">Pseudonocardia nematodicida</name>
    <dbReference type="NCBI Taxonomy" id="1206997"/>
    <lineage>
        <taxon>Bacteria</taxon>
        <taxon>Bacillati</taxon>
        <taxon>Actinomycetota</taxon>
        <taxon>Actinomycetes</taxon>
        <taxon>Pseudonocardiales</taxon>
        <taxon>Pseudonocardiaceae</taxon>
        <taxon>Pseudonocardia</taxon>
    </lineage>
</organism>
<evidence type="ECO:0000313" key="2">
    <source>
        <dbReference type="EMBL" id="MEQ3549460.1"/>
    </source>
</evidence>
<gene>
    <name evidence="2" type="ORF">WIS52_03165</name>
</gene>
<dbReference type="InterPro" id="IPR004360">
    <property type="entry name" value="Glyas_Fos-R_dOase_dom"/>
</dbReference>
<evidence type="ECO:0000313" key="3">
    <source>
        <dbReference type="Proteomes" id="UP001494902"/>
    </source>
</evidence>
<dbReference type="PANTHER" id="PTHR43279">
    <property type="entry name" value="CATECHOL-2,3-DIOXYGENASE"/>
    <property type="match status" value="1"/>
</dbReference>
<reference evidence="2 3" key="1">
    <citation type="submission" date="2024-03" db="EMBL/GenBank/DDBJ databases">
        <title>Draft genome sequence of Pseudonocardia nematodicida JCM 31783.</title>
        <authorList>
            <person name="Butdee W."/>
            <person name="Duangmal K."/>
        </authorList>
    </citation>
    <scope>NUCLEOTIDE SEQUENCE [LARGE SCALE GENOMIC DNA]</scope>
    <source>
        <strain evidence="2 3">JCM 31783</strain>
    </source>
</reference>
<dbReference type="Proteomes" id="UP001494902">
    <property type="component" value="Unassembled WGS sequence"/>
</dbReference>
<sequence length="171" mass="18315">MVIRALNHAVLYVRDVDRSVGFYREVLGFRVRMERPGSAAFLQAPGSRNDHDLGLFAIGEAADNPAGRGYVGLYHLGWEVGTLAELGELRDRLIAAGAYVGATDHGTTKSVYARDPDGCEFEVAWLVPADRLDDAAYAGRSRRGVPLDLEQEVARYGAGTPGGVGVSIAVP</sequence>